<accession>A0A0C9QCM4</accession>
<dbReference type="InterPro" id="IPR015943">
    <property type="entry name" value="WD40/YVTN_repeat-like_dom_sf"/>
</dbReference>
<dbReference type="SUPFAM" id="SSF51004">
    <property type="entry name" value="C-terminal (heme d1) domain of cytochrome cd1-nitrite reductase"/>
    <property type="match status" value="1"/>
</dbReference>
<gene>
    <name evidence="2" type="ORF">LC0644_0977</name>
</gene>
<comment type="similarity">
    <text evidence="1">Belongs to the cycloisomerase 2 family.</text>
</comment>
<dbReference type="InterPro" id="IPR019405">
    <property type="entry name" value="Lactonase_7-beta_prop"/>
</dbReference>
<comment type="caution">
    <text evidence="2">The sequence shown here is derived from an EMBL/GenBank/DDBJ whole genome shotgun (WGS) entry which is preliminary data.</text>
</comment>
<dbReference type="Proteomes" id="UP000032552">
    <property type="component" value="Unassembled WGS sequence"/>
</dbReference>
<evidence type="ECO:0000313" key="3">
    <source>
        <dbReference type="Proteomes" id="UP000032552"/>
    </source>
</evidence>
<evidence type="ECO:0000256" key="1">
    <source>
        <dbReference type="ARBA" id="ARBA00005564"/>
    </source>
</evidence>
<dbReference type="InterPro" id="IPR011048">
    <property type="entry name" value="Haem_d1_sf"/>
</dbReference>
<name>A0A0C9QCM4_LACPA</name>
<dbReference type="GO" id="GO:0005829">
    <property type="term" value="C:cytosol"/>
    <property type="evidence" value="ECO:0007669"/>
    <property type="project" value="TreeGrafter"/>
</dbReference>
<proteinExistence type="inferred from homology"/>
<dbReference type="GO" id="GO:0017057">
    <property type="term" value="F:6-phosphogluconolactonase activity"/>
    <property type="evidence" value="ECO:0007669"/>
    <property type="project" value="TreeGrafter"/>
</dbReference>
<dbReference type="RefSeq" id="WP_045624767.1">
    <property type="nucleotide sequence ID" value="NZ_BAYM01000077.1"/>
</dbReference>
<dbReference type="Pfam" id="PF10282">
    <property type="entry name" value="Lactonase"/>
    <property type="match status" value="1"/>
</dbReference>
<evidence type="ECO:0000313" key="2">
    <source>
        <dbReference type="EMBL" id="GAN36388.1"/>
    </source>
</evidence>
<dbReference type="PANTHER" id="PTHR30344:SF1">
    <property type="entry name" value="6-PHOSPHOGLUCONOLACTONASE"/>
    <property type="match status" value="1"/>
</dbReference>
<dbReference type="EMBL" id="BAYM01000077">
    <property type="protein sequence ID" value="GAN36388.1"/>
    <property type="molecule type" value="Genomic_DNA"/>
</dbReference>
<dbReference type="InterPro" id="IPR050282">
    <property type="entry name" value="Cycloisomerase_2"/>
</dbReference>
<reference evidence="3" key="1">
    <citation type="submission" date="2014-05" db="EMBL/GenBank/DDBJ databases">
        <title>Whole genome sequencing of Lactobacillus casei NRIC0644.</title>
        <authorList>
            <person name="Atarashi H."/>
            <person name="Yoshida Y."/>
            <person name="Fujimura S."/>
            <person name="Tanaka N."/>
            <person name="Shiwa Y."/>
            <person name="Yoshikawa H."/>
            <person name="Okada S."/>
            <person name="Nakagawa J."/>
        </authorList>
    </citation>
    <scope>NUCLEOTIDE SEQUENCE [LARGE SCALE GENOMIC DNA]</scope>
    <source>
        <strain evidence="3">NRIC0644</strain>
    </source>
</reference>
<organism evidence="2 3">
    <name type="scientific">Lacticaseibacillus paracasei NRIC 0644</name>
    <dbReference type="NCBI Taxonomy" id="1435038"/>
    <lineage>
        <taxon>Bacteria</taxon>
        <taxon>Bacillati</taxon>
        <taxon>Bacillota</taxon>
        <taxon>Bacilli</taxon>
        <taxon>Lactobacillales</taxon>
        <taxon>Lactobacillaceae</taxon>
        <taxon>Lacticaseibacillus</taxon>
    </lineage>
</organism>
<dbReference type="PANTHER" id="PTHR30344">
    <property type="entry name" value="6-PHOSPHOGLUCONOLACTONASE-RELATED"/>
    <property type="match status" value="1"/>
</dbReference>
<protein>
    <submittedName>
        <fullName evidence="2">3-carboxymuconate cyclase</fullName>
    </submittedName>
</protein>
<dbReference type="Gene3D" id="2.130.10.10">
    <property type="entry name" value="YVTN repeat-like/Quinoprotein amine dehydrogenase"/>
    <property type="match status" value="1"/>
</dbReference>
<dbReference type="AlphaFoldDB" id="A0A0C9QCM4"/>
<sequence length="346" mass="37609">MKQRLLLGGYTRHGGAGVYAGTFDNDEAHLPTPAPFITDLGSPTYLAVSDDNILYAVDAEGDQGGVAAYDLNVDPPRLINKVLQAGSSPAHISIDANRQLVYASNYHEGRINVYRIKNDHGLALTDEVKHTGNGPRPEQDSAHVHFAAVTPDFQRLAVVDLGNDTLTTYAVNDAGKLSDPVIFHTEPGFGPRHLAFNHNNPIAYLLGELSSQVSILNYDAATGQFKLIATLPTIPEDYTDHNGAAAIRLSSDQRFLYVSNRGHNSITVFAVSPDGRNLSELQQISTAGDFPRDFNFDLTEHFILVVNQNSSNGTLYSRDAKTGLLTEIQRDIPTPEAVNVLFLSAK</sequence>